<dbReference type="InterPro" id="IPR009784">
    <property type="entry name" value="DUF1349"/>
</dbReference>
<gene>
    <name evidence="1" type="ORF">SAMN04489745_2447</name>
</gene>
<dbReference type="PANTHER" id="PTHR35332:SF2">
    <property type="entry name" value="REGULATION OF ENOLASE PROTEIN 1"/>
    <property type="match status" value="1"/>
</dbReference>
<dbReference type="InterPro" id="IPR013320">
    <property type="entry name" value="ConA-like_dom_sf"/>
</dbReference>
<protein>
    <recommendedName>
        <fullName evidence="3">DUF1349 domain-containing protein</fullName>
    </recommendedName>
</protein>
<accession>A0A1H4R1Z3</accession>
<dbReference type="Pfam" id="PF07081">
    <property type="entry name" value="DUF1349"/>
    <property type="match status" value="1"/>
</dbReference>
<organism evidence="1 2">
    <name type="scientific">Arthrobacter woluwensis</name>
    <dbReference type="NCBI Taxonomy" id="156980"/>
    <lineage>
        <taxon>Bacteria</taxon>
        <taxon>Bacillati</taxon>
        <taxon>Actinomycetota</taxon>
        <taxon>Actinomycetes</taxon>
        <taxon>Micrococcales</taxon>
        <taxon>Micrococcaceae</taxon>
        <taxon>Arthrobacter</taxon>
    </lineage>
</organism>
<proteinExistence type="predicted"/>
<reference evidence="1 2" key="1">
    <citation type="submission" date="2016-10" db="EMBL/GenBank/DDBJ databases">
        <authorList>
            <person name="de Groot N.N."/>
        </authorList>
    </citation>
    <scope>NUCLEOTIDE SEQUENCE [LARGE SCALE GENOMIC DNA]</scope>
    <source>
        <strain evidence="1 2">DSM 10495</strain>
    </source>
</reference>
<evidence type="ECO:0000313" key="2">
    <source>
        <dbReference type="Proteomes" id="UP000182652"/>
    </source>
</evidence>
<dbReference type="SUPFAM" id="SSF49899">
    <property type="entry name" value="Concanavalin A-like lectins/glucanases"/>
    <property type="match status" value="1"/>
</dbReference>
<dbReference type="Gene3D" id="2.60.120.200">
    <property type="match status" value="1"/>
</dbReference>
<evidence type="ECO:0000313" key="1">
    <source>
        <dbReference type="EMBL" id="SEC25838.1"/>
    </source>
</evidence>
<keyword evidence="2" id="KW-1185">Reference proteome</keyword>
<evidence type="ECO:0008006" key="3">
    <source>
        <dbReference type="Google" id="ProtNLM"/>
    </source>
</evidence>
<dbReference type="STRING" id="156980.SAMN04489745_2447"/>
<dbReference type="AlphaFoldDB" id="A0A1H4R1Z3"/>
<name>A0A1H4R1Z3_9MICC</name>
<dbReference type="PANTHER" id="PTHR35332">
    <property type="entry name" value="REGULATION OF ENOLASE PROTEIN 1"/>
    <property type="match status" value="1"/>
</dbReference>
<dbReference type="EMBL" id="FNSN01000003">
    <property type="protein sequence ID" value="SEC25838.1"/>
    <property type="molecule type" value="Genomic_DNA"/>
</dbReference>
<dbReference type="Proteomes" id="UP000182652">
    <property type="component" value="Unassembled WGS sequence"/>
</dbReference>
<sequence length="214" mass="23319">MRWEAEPGKMLCMTSFRLPGVPDEFRSLRPGEGEATVDGGTVTLRAAAGDDLFNRPGTDSVVQSATVFAFPVEGDFMLEAEVEVDFRDCFDSAVLVGHLDGLQWFKLCAELDEVGRPRIMSVVTRDRSDDATGVHLPAGPVRLRISRAGTMISLHYHSEGRWELARYFGFPLTGSEGGLKVGIAVQSPRGKGTTATFRHVSFRPTGVTDVRSGE</sequence>